<dbReference type="InterPro" id="IPR001878">
    <property type="entry name" value="Znf_CCHC"/>
</dbReference>
<feature type="compositionally biased region" description="Basic and acidic residues" evidence="2">
    <location>
        <begin position="46"/>
        <end position="56"/>
    </location>
</feature>
<keyword evidence="1" id="KW-0862">Zinc</keyword>
<dbReference type="SUPFAM" id="SSF57756">
    <property type="entry name" value="Retrovirus zinc finger-like domains"/>
    <property type="match status" value="1"/>
</dbReference>
<feature type="domain" description="CCHC-type" evidence="3">
    <location>
        <begin position="156"/>
        <end position="169"/>
    </location>
</feature>
<feature type="region of interest" description="Disordered" evidence="2">
    <location>
        <begin position="40"/>
        <end position="84"/>
    </location>
</feature>
<evidence type="ECO:0000313" key="5">
    <source>
        <dbReference type="Proteomes" id="UP000215914"/>
    </source>
</evidence>
<reference evidence="4" key="2">
    <citation type="submission" date="2020-06" db="EMBL/GenBank/DDBJ databases">
        <title>Helianthus annuus Genome sequencing and assembly Release 2.</title>
        <authorList>
            <person name="Gouzy J."/>
            <person name="Langlade N."/>
            <person name="Munos S."/>
        </authorList>
    </citation>
    <scope>NUCLEOTIDE SEQUENCE</scope>
    <source>
        <tissue evidence="4">Leaves</tissue>
    </source>
</reference>
<evidence type="ECO:0000313" key="4">
    <source>
        <dbReference type="EMBL" id="KAF5809966.1"/>
    </source>
</evidence>
<name>A0A9K3J6Y4_HELAN</name>
<comment type="caution">
    <text evidence="4">The sequence shown here is derived from an EMBL/GenBank/DDBJ whole genome shotgun (WGS) entry which is preliminary data.</text>
</comment>
<dbReference type="Proteomes" id="UP000215914">
    <property type="component" value="Unassembled WGS sequence"/>
</dbReference>
<proteinExistence type="predicted"/>
<dbReference type="EMBL" id="MNCJ02000319">
    <property type="protein sequence ID" value="KAF5809966.1"/>
    <property type="molecule type" value="Genomic_DNA"/>
</dbReference>
<dbReference type="GO" id="GO:0008270">
    <property type="term" value="F:zinc ion binding"/>
    <property type="evidence" value="ECO:0007669"/>
    <property type="project" value="UniProtKB-KW"/>
</dbReference>
<feature type="compositionally biased region" description="Polar residues" evidence="2">
    <location>
        <begin position="72"/>
        <end position="81"/>
    </location>
</feature>
<dbReference type="Gramene" id="mRNA:HanXRQr2_Chr04g0163701">
    <property type="protein sequence ID" value="CDS:HanXRQr2_Chr04g0163701.1"/>
    <property type="gene ID" value="HanXRQr2_Chr04g0163701"/>
</dbReference>
<dbReference type="SMART" id="SM00343">
    <property type="entry name" value="ZnF_C2HC"/>
    <property type="match status" value="2"/>
</dbReference>
<keyword evidence="1" id="KW-0479">Metal-binding</keyword>
<accession>A0A9K3J6Y4</accession>
<dbReference type="GO" id="GO:0003676">
    <property type="term" value="F:nucleic acid binding"/>
    <property type="evidence" value="ECO:0007669"/>
    <property type="project" value="InterPro"/>
</dbReference>
<protein>
    <submittedName>
        <fullName evidence="4">Transcription factor interactor and regulator CCHC(Zn) family</fullName>
    </submittedName>
</protein>
<sequence length="180" mass="19603">MSLPLSNGQMSEQIAKFAQQIGEVILKSVDLGIAMSRLNNEATQESPKEAEVEPAPKSRKRKASRKPAASALNQAGPSQVATPPARKPYLGAAPWCKQCNRHHLNLIPCSKCTYCGRWGHLINICRFAIQNKGAINLAATQLQVNPTQARFPSSTCYNCGETSHFRNKCTMIVNANPTLG</sequence>
<dbReference type="PROSITE" id="PS50158">
    <property type="entry name" value="ZF_CCHC"/>
    <property type="match status" value="1"/>
</dbReference>
<keyword evidence="1" id="KW-0863">Zinc-finger</keyword>
<gene>
    <name evidence="4" type="ORF">HanXRQr2_Chr04g0163701</name>
</gene>
<evidence type="ECO:0000259" key="3">
    <source>
        <dbReference type="PROSITE" id="PS50158"/>
    </source>
</evidence>
<evidence type="ECO:0000256" key="1">
    <source>
        <dbReference type="PROSITE-ProRule" id="PRU00047"/>
    </source>
</evidence>
<keyword evidence="5" id="KW-1185">Reference proteome</keyword>
<evidence type="ECO:0000256" key="2">
    <source>
        <dbReference type="SAM" id="MobiDB-lite"/>
    </source>
</evidence>
<organism evidence="4 5">
    <name type="scientific">Helianthus annuus</name>
    <name type="common">Common sunflower</name>
    <dbReference type="NCBI Taxonomy" id="4232"/>
    <lineage>
        <taxon>Eukaryota</taxon>
        <taxon>Viridiplantae</taxon>
        <taxon>Streptophyta</taxon>
        <taxon>Embryophyta</taxon>
        <taxon>Tracheophyta</taxon>
        <taxon>Spermatophyta</taxon>
        <taxon>Magnoliopsida</taxon>
        <taxon>eudicotyledons</taxon>
        <taxon>Gunneridae</taxon>
        <taxon>Pentapetalae</taxon>
        <taxon>asterids</taxon>
        <taxon>campanulids</taxon>
        <taxon>Asterales</taxon>
        <taxon>Asteraceae</taxon>
        <taxon>Asteroideae</taxon>
        <taxon>Heliantheae alliance</taxon>
        <taxon>Heliantheae</taxon>
        <taxon>Helianthus</taxon>
    </lineage>
</organism>
<dbReference type="AlphaFoldDB" id="A0A9K3J6Y4"/>
<dbReference type="InterPro" id="IPR036875">
    <property type="entry name" value="Znf_CCHC_sf"/>
</dbReference>
<reference evidence="4" key="1">
    <citation type="journal article" date="2017" name="Nature">
        <title>The sunflower genome provides insights into oil metabolism, flowering and Asterid evolution.</title>
        <authorList>
            <person name="Badouin H."/>
            <person name="Gouzy J."/>
            <person name="Grassa C.J."/>
            <person name="Murat F."/>
            <person name="Staton S.E."/>
            <person name="Cottret L."/>
            <person name="Lelandais-Briere C."/>
            <person name="Owens G.L."/>
            <person name="Carrere S."/>
            <person name="Mayjonade B."/>
            <person name="Legrand L."/>
            <person name="Gill N."/>
            <person name="Kane N.C."/>
            <person name="Bowers J.E."/>
            <person name="Hubner S."/>
            <person name="Bellec A."/>
            <person name="Berard A."/>
            <person name="Berges H."/>
            <person name="Blanchet N."/>
            <person name="Boniface M.C."/>
            <person name="Brunel D."/>
            <person name="Catrice O."/>
            <person name="Chaidir N."/>
            <person name="Claudel C."/>
            <person name="Donnadieu C."/>
            <person name="Faraut T."/>
            <person name="Fievet G."/>
            <person name="Helmstetter N."/>
            <person name="King M."/>
            <person name="Knapp S.J."/>
            <person name="Lai Z."/>
            <person name="Le Paslier M.C."/>
            <person name="Lippi Y."/>
            <person name="Lorenzon L."/>
            <person name="Mandel J.R."/>
            <person name="Marage G."/>
            <person name="Marchand G."/>
            <person name="Marquand E."/>
            <person name="Bret-Mestries E."/>
            <person name="Morien E."/>
            <person name="Nambeesan S."/>
            <person name="Nguyen T."/>
            <person name="Pegot-Espagnet P."/>
            <person name="Pouilly N."/>
            <person name="Raftis F."/>
            <person name="Sallet E."/>
            <person name="Schiex T."/>
            <person name="Thomas J."/>
            <person name="Vandecasteele C."/>
            <person name="Vares D."/>
            <person name="Vear F."/>
            <person name="Vautrin S."/>
            <person name="Crespi M."/>
            <person name="Mangin B."/>
            <person name="Burke J.M."/>
            <person name="Salse J."/>
            <person name="Munos S."/>
            <person name="Vincourt P."/>
            <person name="Rieseberg L.H."/>
            <person name="Langlade N.B."/>
        </authorList>
    </citation>
    <scope>NUCLEOTIDE SEQUENCE</scope>
    <source>
        <tissue evidence="4">Leaves</tissue>
    </source>
</reference>
<dbReference type="Gene3D" id="4.10.60.10">
    <property type="entry name" value="Zinc finger, CCHC-type"/>
    <property type="match status" value="1"/>
</dbReference>